<dbReference type="InterPro" id="IPR019861">
    <property type="entry name" value="PorP/SprF_Bacteroidetes"/>
</dbReference>
<gene>
    <name evidence="2" type="ORF">SAMN04489724_2854</name>
</gene>
<dbReference type="Pfam" id="PF11751">
    <property type="entry name" value="PorP_SprF"/>
    <property type="match status" value="1"/>
</dbReference>
<keyword evidence="1" id="KW-0732">Signal</keyword>
<keyword evidence="3" id="KW-1185">Reference proteome</keyword>
<evidence type="ECO:0000313" key="2">
    <source>
        <dbReference type="EMBL" id="SFT92248.1"/>
    </source>
</evidence>
<dbReference type="Proteomes" id="UP000199673">
    <property type="component" value="Unassembled WGS sequence"/>
</dbReference>
<evidence type="ECO:0000256" key="1">
    <source>
        <dbReference type="SAM" id="SignalP"/>
    </source>
</evidence>
<sequence length="322" mass="35790">MKRFFKNTLILCQLLMALVAHAQNPSRYNQYLFNQSFVNPAYAGYRQGIGGDAYFRRQWMGLDGSPTTMGIAVDGAIPAANLGIGFQGFTDKIGVQSTTGAQLNLSYQLRLGDYRYLSFGVGGGFLQNTFDVGELDPGNVEDPILGAGLDNSIQPDINVGLFYFSEYNYLGLSVSHALATVLKPDESSFAQVLTPQMNLTGGILLDVGETLSFVPSFFYRDDFENFASVDVNGTFAFMDVFWLGAGYRTSLKLPWNKDQQIQQDFSSLIGQIKFYFLDQVRVGYVFDYGLKGSNQRNFSSHEVSVGFILPARSSRDDMLRLF</sequence>
<reference evidence="3" key="1">
    <citation type="submission" date="2016-10" db="EMBL/GenBank/DDBJ databases">
        <authorList>
            <person name="Varghese N."/>
            <person name="Submissions S."/>
        </authorList>
    </citation>
    <scope>NUCLEOTIDE SEQUENCE [LARGE SCALE GENOMIC DNA]</scope>
    <source>
        <strain evidence="3">DSM 23445</strain>
    </source>
</reference>
<name>A0A1I7BYN4_9BACT</name>
<dbReference type="AlphaFoldDB" id="A0A1I7BYN4"/>
<dbReference type="EMBL" id="FPBF01000003">
    <property type="protein sequence ID" value="SFT92248.1"/>
    <property type="molecule type" value="Genomic_DNA"/>
</dbReference>
<feature type="signal peptide" evidence="1">
    <location>
        <begin position="1"/>
        <end position="22"/>
    </location>
</feature>
<evidence type="ECO:0000313" key="3">
    <source>
        <dbReference type="Proteomes" id="UP000199673"/>
    </source>
</evidence>
<dbReference type="NCBIfam" id="TIGR03519">
    <property type="entry name" value="T9SS_PorP_fam"/>
    <property type="match status" value="1"/>
</dbReference>
<organism evidence="2 3">
    <name type="scientific">Algoriphagus locisalis</name>
    <dbReference type="NCBI Taxonomy" id="305507"/>
    <lineage>
        <taxon>Bacteria</taxon>
        <taxon>Pseudomonadati</taxon>
        <taxon>Bacteroidota</taxon>
        <taxon>Cytophagia</taxon>
        <taxon>Cytophagales</taxon>
        <taxon>Cyclobacteriaceae</taxon>
        <taxon>Algoriphagus</taxon>
    </lineage>
</organism>
<dbReference type="RefSeq" id="WP_091694306.1">
    <property type="nucleotide sequence ID" value="NZ_FPBF01000003.1"/>
</dbReference>
<proteinExistence type="predicted"/>
<accession>A0A1I7BYN4</accession>
<protein>
    <submittedName>
        <fullName evidence="2">Type IX secretion system membrane protein, PorP/SprF family</fullName>
    </submittedName>
</protein>
<dbReference type="STRING" id="305507.SAMN04489724_2854"/>
<dbReference type="OrthoDB" id="1320396at2"/>
<feature type="chain" id="PRO_5011567729" evidence="1">
    <location>
        <begin position="23"/>
        <end position="322"/>
    </location>
</feature>